<evidence type="ECO:0000313" key="2">
    <source>
        <dbReference type="EMBL" id="CAF3521741.1"/>
    </source>
</evidence>
<dbReference type="InterPro" id="IPR052429">
    <property type="entry name" value="BAH_domain_protein"/>
</dbReference>
<dbReference type="Pfam" id="PF01426">
    <property type="entry name" value="BAH"/>
    <property type="match status" value="1"/>
</dbReference>
<evidence type="ECO:0000313" key="4">
    <source>
        <dbReference type="Proteomes" id="UP000663865"/>
    </source>
</evidence>
<dbReference type="Proteomes" id="UP000663838">
    <property type="component" value="Unassembled WGS sequence"/>
</dbReference>
<dbReference type="PANTHER" id="PTHR12505:SF24">
    <property type="entry name" value="PROTEIN WINGED EYE"/>
    <property type="match status" value="1"/>
</dbReference>
<dbReference type="EMBL" id="CAJOBS010000079">
    <property type="protein sequence ID" value="CAF4489230.1"/>
    <property type="molecule type" value="Genomic_DNA"/>
</dbReference>
<dbReference type="InterPro" id="IPR043151">
    <property type="entry name" value="BAH_sf"/>
</dbReference>
<accession>A0A818I9E3</accession>
<reference evidence="2" key="1">
    <citation type="submission" date="2021-02" db="EMBL/GenBank/DDBJ databases">
        <authorList>
            <person name="Nowell W R."/>
        </authorList>
    </citation>
    <scope>NUCLEOTIDE SEQUENCE</scope>
</reference>
<dbReference type="PANTHER" id="PTHR12505">
    <property type="entry name" value="PHD FINGER TRANSCRIPTION FACTOR"/>
    <property type="match status" value="1"/>
</dbReference>
<dbReference type="EMBL" id="CAJNYV010002985">
    <property type="protein sequence ID" value="CAF3521741.1"/>
    <property type="molecule type" value="Genomic_DNA"/>
</dbReference>
<dbReference type="Gene3D" id="2.30.30.490">
    <property type="match status" value="1"/>
</dbReference>
<comment type="caution">
    <text evidence="2">The sequence shown here is derived from an EMBL/GenBank/DDBJ whole genome shotgun (WGS) entry which is preliminary data.</text>
</comment>
<dbReference type="AlphaFoldDB" id="A0A818I9E3"/>
<gene>
    <name evidence="2" type="ORF">KIK155_LOCUS16963</name>
    <name evidence="3" type="ORF">TOA249_LOCUS2475</name>
</gene>
<organism evidence="2 4">
    <name type="scientific">Rotaria socialis</name>
    <dbReference type="NCBI Taxonomy" id="392032"/>
    <lineage>
        <taxon>Eukaryota</taxon>
        <taxon>Metazoa</taxon>
        <taxon>Spiralia</taxon>
        <taxon>Gnathifera</taxon>
        <taxon>Rotifera</taxon>
        <taxon>Eurotatoria</taxon>
        <taxon>Bdelloidea</taxon>
        <taxon>Philodinida</taxon>
        <taxon>Philodinidae</taxon>
        <taxon>Rotaria</taxon>
    </lineage>
</organism>
<dbReference type="SMART" id="SM00439">
    <property type="entry name" value="BAH"/>
    <property type="match status" value="1"/>
</dbReference>
<dbReference type="GO" id="GO:0003682">
    <property type="term" value="F:chromatin binding"/>
    <property type="evidence" value="ECO:0007669"/>
    <property type="project" value="InterPro"/>
</dbReference>
<feature type="domain" description="BAH" evidence="1">
    <location>
        <begin position="571"/>
        <end position="691"/>
    </location>
</feature>
<dbReference type="InterPro" id="IPR001025">
    <property type="entry name" value="BAH_dom"/>
</dbReference>
<evidence type="ECO:0000259" key="1">
    <source>
        <dbReference type="PROSITE" id="PS51038"/>
    </source>
</evidence>
<dbReference type="Proteomes" id="UP000663865">
    <property type="component" value="Unassembled WGS sequence"/>
</dbReference>
<sequence>MRAVTSSSYSSPTLSNIMIPQFQQLLPLETSLSGSWLNNHCTAQLLSTNNKLLSPPISITPSSICTDLSESEYQPIDLSSARKYSLPSPPLSNIKSESIDVIDCASPYCKQDSTMIISKHEKSFFEQSQSSCETIKQCSNFSIEYILSTSYRPPTYELLRLRNQNVNSIFTKKKTKHYSDNYLHRIINYRKQRQQEKQYHVLRDFNPPRGIFIGHILDLYNDLIHQRNQIKIKQISFTIDALEQLADIACKLDTRHKKSILNEKVSSSKTYEILFKQCHLLIKQNYQKYQHKKIRKRLYFNPKANFKDRFLHFSLSILNILQMEKNLLLYGSYHSDCHILMPNIHKNFIELKRIKPKVKQSVCVHLKVDQIASNFEILLPNHGLLYEAIIQKINSYDDLLLVRLHDERQTYLIPTHDLCQLACPKVIPENFDILSKGSRVCAYWSTSLRGLHPAVVKTIPLETNKSSMVTLLFDDGDTGLIKLGEIRLLPDDYVIKGINLEEWRVSSSQILPILPISQRNSRRSSSTTSLTTNSSSKRIKIEKPACSSTVEVPQWTLNIRNSSICRHDTKQVLRVGDCVVLHGVDKSLSYIGKVLKFYRNKSTQQDLVRLKWYYSPQETPIGLHKNDLPGGLYESTHIDENPIATIRYKGTIYGSYDDYVKNTDYGKKRQETDFYLLGQYNPISGDLKRYDDESLQKKKTNV</sequence>
<protein>
    <recommendedName>
        <fullName evidence="1">BAH domain-containing protein</fullName>
    </recommendedName>
</protein>
<dbReference type="Pfam" id="PF21744">
    <property type="entry name" value="BAHCC1-like_Tudor"/>
    <property type="match status" value="1"/>
</dbReference>
<name>A0A818I9E3_9BILA</name>
<proteinExistence type="predicted"/>
<dbReference type="InterPro" id="IPR048924">
    <property type="entry name" value="BAHCC1-like_Tudor"/>
</dbReference>
<dbReference type="PROSITE" id="PS51038">
    <property type="entry name" value="BAH"/>
    <property type="match status" value="1"/>
</dbReference>
<evidence type="ECO:0000313" key="3">
    <source>
        <dbReference type="EMBL" id="CAF4489230.1"/>
    </source>
</evidence>